<dbReference type="OrthoDB" id="8654520at2"/>
<evidence type="ECO:0000259" key="1">
    <source>
        <dbReference type="Pfam" id="PF20109"/>
    </source>
</evidence>
<comment type="caution">
    <text evidence="2">The sequence shown here is derived from an EMBL/GenBank/DDBJ whole genome shotgun (WGS) entry which is preliminary data.</text>
</comment>
<name>A0A3M9XQN9_9HYPH</name>
<feature type="domain" description="Transcriptional regulator-like" evidence="1">
    <location>
        <begin position="5"/>
        <end position="63"/>
    </location>
</feature>
<dbReference type="Proteomes" id="UP000268623">
    <property type="component" value="Unassembled WGS sequence"/>
</dbReference>
<proteinExistence type="predicted"/>
<protein>
    <recommendedName>
        <fullName evidence="1">Transcriptional regulator-like domain-containing protein</fullName>
    </recommendedName>
</protein>
<dbReference type="InterPro" id="IPR045465">
    <property type="entry name" value="Trans_reg_dom"/>
</dbReference>
<gene>
    <name evidence="2" type="ORF">D1O30_12840</name>
</gene>
<dbReference type="RefSeq" id="WP_123176286.1">
    <property type="nucleotide sequence ID" value="NZ_QWDD01000001.1"/>
</dbReference>
<evidence type="ECO:0000313" key="2">
    <source>
        <dbReference type="EMBL" id="RNJ50344.1"/>
    </source>
</evidence>
<organism evidence="2 3">
    <name type="scientific">Methylocystis hirsuta</name>
    <dbReference type="NCBI Taxonomy" id="369798"/>
    <lineage>
        <taxon>Bacteria</taxon>
        <taxon>Pseudomonadati</taxon>
        <taxon>Pseudomonadota</taxon>
        <taxon>Alphaproteobacteria</taxon>
        <taxon>Hyphomicrobiales</taxon>
        <taxon>Methylocystaceae</taxon>
        <taxon>Methylocystis</taxon>
    </lineage>
</organism>
<reference evidence="2 3" key="1">
    <citation type="submission" date="2018-08" db="EMBL/GenBank/DDBJ databases">
        <title>Genome sequence of Methylocystis hirsuta CSC1, a methanotroph able to accumulate PHAs.</title>
        <authorList>
            <person name="Bordel S."/>
            <person name="Rodriguez E."/>
            <person name="Gancedo J."/>
            <person name="Munoz R."/>
        </authorList>
    </citation>
    <scope>NUCLEOTIDE SEQUENCE [LARGE SCALE GENOMIC DNA]</scope>
    <source>
        <strain evidence="2 3">CSC1</strain>
    </source>
</reference>
<keyword evidence="3" id="KW-1185">Reference proteome</keyword>
<accession>A0A3M9XQN9</accession>
<evidence type="ECO:0000313" key="3">
    <source>
        <dbReference type="Proteomes" id="UP000268623"/>
    </source>
</evidence>
<sequence length="64" mass="7756">MTIGDWRSQSAYEHLRDTNWRDYAWEYLRRNEEYRAAYADPESRARLDAGIDGPERCWGLRFRG</sequence>
<dbReference type="AlphaFoldDB" id="A0A3M9XQN9"/>
<dbReference type="Pfam" id="PF20109">
    <property type="entry name" value="Trans_reg_dom"/>
    <property type="match status" value="1"/>
</dbReference>
<dbReference type="EMBL" id="QWDD01000001">
    <property type="protein sequence ID" value="RNJ50344.1"/>
    <property type="molecule type" value="Genomic_DNA"/>
</dbReference>